<evidence type="ECO:0000313" key="9">
    <source>
        <dbReference type="EMBL" id="NNU45261.1"/>
    </source>
</evidence>
<dbReference type="EC" id="1.1.1.1" evidence="3"/>
<evidence type="ECO:0000256" key="5">
    <source>
        <dbReference type="ARBA" id="ARBA00022833"/>
    </source>
</evidence>
<proteinExistence type="inferred from homology"/>
<evidence type="ECO:0000256" key="6">
    <source>
        <dbReference type="ARBA" id="ARBA00023002"/>
    </source>
</evidence>
<evidence type="ECO:0000313" key="10">
    <source>
        <dbReference type="Proteomes" id="UP000552954"/>
    </source>
</evidence>
<dbReference type="RefSeq" id="WP_171562938.1">
    <property type="nucleotide sequence ID" value="NZ_JABFCS010000001.1"/>
</dbReference>
<dbReference type="InterPro" id="IPR020843">
    <property type="entry name" value="ER"/>
</dbReference>
<dbReference type="PROSITE" id="PS00059">
    <property type="entry name" value="ADH_ZINC"/>
    <property type="match status" value="1"/>
</dbReference>
<dbReference type="InterPro" id="IPR011032">
    <property type="entry name" value="GroES-like_sf"/>
</dbReference>
<evidence type="ECO:0000256" key="7">
    <source>
        <dbReference type="RuleBase" id="RU361277"/>
    </source>
</evidence>
<organism evidence="9 10">
    <name type="scientific">Ramlibacter montanisoli</name>
    <dbReference type="NCBI Taxonomy" id="2732512"/>
    <lineage>
        <taxon>Bacteria</taxon>
        <taxon>Pseudomonadati</taxon>
        <taxon>Pseudomonadota</taxon>
        <taxon>Betaproteobacteria</taxon>
        <taxon>Burkholderiales</taxon>
        <taxon>Comamonadaceae</taxon>
        <taxon>Ramlibacter</taxon>
    </lineage>
</organism>
<keyword evidence="6" id="KW-0560">Oxidoreductase</keyword>
<dbReference type="InterPro" id="IPR002328">
    <property type="entry name" value="ADH_Zn_CS"/>
</dbReference>
<dbReference type="SUPFAM" id="SSF51735">
    <property type="entry name" value="NAD(P)-binding Rossmann-fold domains"/>
    <property type="match status" value="1"/>
</dbReference>
<dbReference type="InterPro" id="IPR013149">
    <property type="entry name" value="ADH-like_C"/>
</dbReference>
<dbReference type="CDD" id="cd08240">
    <property type="entry name" value="6_hydroxyhexanoate_dh_like"/>
    <property type="match status" value="1"/>
</dbReference>
<feature type="domain" description="Enoyl reductase (ER)" evidence="8">
    <location>
        <begin position="7"/>
        <end position="347"/>
    </location>
</feature>
<keyword evidence="10" id="KW-1185">Reference proteome</keyword>
<protein>
    <recommendedName>
        <fullName evidence="3">alcohol dehydrogenase</fullName>
        <ecNumber evidence="3">1.1.1.1</ecNumber>
    </recommendedName>
</protein>
<dbReference type="EMBL" id="JABFCS010000001">
    <property type="protein sequence ID" value="NNU45261.1"/>
    <property type="molecule type" value="Genomic_DNA"/>
</dbReference>
<keyword evidence="5 7" id="KW-0862">Zinc</keyword>
<dbReference type="GO" id="GO:0008270">
    <property type="term" value="F:zinc ion binding"/>
    <property type="evidence" value="ECO:0007669"/>
    <property type="project" value="InterPro"/>
</dbReference>
<dbReference type="GO" id="GO:0005737">
    <property type="term" value="C:cytoplasm"/>
    <property type="evidence" value="ECO:0007669"/>
    <property type="project" value="TreeGrafter"/>
</dbReference>
<evidence type="ECO:0000259" key="8">
    <source>
        <dbReference type="SMART" id="SM00829"/>
    </source>
</evidence>
<dbReference type="Pfam" id="PF08240">
    <property type="entry name" value="ADH_N"/>
    <property type="match status" value="1"/>
</dbReference>
<gene>
    <name evidence="9" type="ORF">HK415_22080</name>
</gene>
<accession>A0A849KLG2</accession>
<dbReference type="GO" id="GO:0004022">
    <property type="term" value="F:alcohol dehydrogenase (NAD+) activity"/>
    <property type="evidence" value="ECO:0007669"/>
    <property type="project" value="UniProtKB-EC"/>
</dbReference>
<dbReference type="SUPFAM" id="SSF50129">
    <property type="entry name" value="GroES-like"/>
    <property type="match status" value="1"/>
</dbReference>
<keyword evidence="4 7" id="KW-0479">Metal-binding</keyword>
<reference evidence="9 10" key="2">
    <citation type="submission" date="2020-06" db="EMBL/GenBank/DDBJ databases">
        <title>Ramlibacter rhizophilus sp. nov., isolated from rhizosphere soil of national flower Mugunghwa from South Korea.</title>
        <authorList>
            <person name="Zheng-Fei Y."/>
            <person name="Huan T."/>
        </authorList>
    </citation>
    <scope>NUCLEOTIDE SEQUENCE [LARGE SCALE GENOMIC DNA]</scope>
    <source>
        <strain evidence="9 10">B156</strain>
    </source>
</reference>
<dbReference type="Gene3D" id="3.90.180.10">
    <property type="entry name" value="Medium-chain alcohol dehydrogenases, catalytic domain"/>
    <property type="match status" value="1"/>
</dbReference>
<dbReference type="SMART" id="SM00829">
    <property type="entry name" value="PKS_ER"/>
    <property type="match status" value="1"/>
</dbReference>
<dbReference type="Gene3D" id="3.40.50.720">
    <property type="entry name" value="NAD(P)-binding Rossmann-like Domain"/>
    <property type="match status" value="1"/>
</dbReference>
<comment type="similarity">
    <text evidence="2 7">Belongs to the zinc-containing alcohol dehydrogenase family.</text>
</comment>
<evidence type="ECO:0000256" key="4">
    <source>
        <dbReference type="ARBA" id="ARBA00022723"/>
    </source>
</evidence>
<evidence type="ECO:0000256" key="2">
    <source>
        <dbReference type="ARBA" id="ARBA00008072"/>
    </source>
</evidence>
<dbReference type="AlphaFoldDB" id="A0A849KLG2"/>
<sequence length="349" mass="36066">MRSYQVQEFGKPLVEAIREQPVPVGPEVLLRVSGCGACHSDLHMRDGHFDLGKGNRLDLARTVQPPRTLGHEITGTVVACGPQAQGVAIGAHRLVYPWIGCGACALCAAGQEHLCTAPQALGVARDGGFATHVLVPHPRYLLDFGDIPPTQACTLACAGLTAYSALKKVGRLAQGEPLLVVGAGGVGLSGVRLAAQVCGVAPIVAEPDQAKWELARAAGAREVIDPRAEGAQKALLKATSGGAAAVVDFVGSASSFDFGMGSLRKGGRMVCVGLLGGATTIVPAMLSLKAITLMGSYVGSLEELRELLAIAKQGAIPPMPVTTRDLRQASEVLDELAAGRVRGRTVLLP</sequence>
<evidence type="ECO:0000256" key="3">
    <source>
        <dbReference type="ARBA" id="ARBA00013190"/>
    </source>
</evidence>
<reference evidence="9 10" key="1">
    <citation type="submission" date="2020-05" db="EMBL/GenBank/DDBJ databases">
        <authorList>
            <person name="Khan S.A."/>
            <person name="Jeon C.O."/>
            <person name="Chun B.H."/>
        </authorList>
    </citation>
    <scope>NUCLEOTIDE SEQUENCE [LARGE SCALE GENOMIC DNA]</scope>
    <source>
        <strain evidence="9 10">B156</strain>
    </source>
</reference>
<dbReference type="PANTHER" id="PTHR42940">
    <property type="entry name" value="ALCOHOL DEHYDROGENASE 1-RELATED"/>
    <property type="match status" value="1"/>
</dbReference>
<dbReference type="PANTHER" id="PTHR42940:SF8">
    <property type="entry name" value="VACUOLAR PROTEIN SORTING-ASSOCIATED PROTEIN 11"/>
    <property type="match status" value="1"/>
</dbReference>
<dbReference type="InterPro" id="IPR036291">
    <property type="entry name" value="NAD(P)-bd_dom_sf"/>
</dbReference>
<comment type="cofactor">
    <cofactor evidence="1 7">
        <name>Zn(2+)</name>
        <dbReference type="ChEBI" id="CHEBI:29105"/>
    </cofactor>
</comment>
<dbReference type="Pfam" id="PF00107">
    <property type="entry name" value="ADH_zinc_N"/>
    <property type="match status" value="1"/>
</dbReference>
<comment type="caution">
    <text evidence="9">The sequence shown here is derived from an EMBL/GenBank/DDBJ whole genome shotgun (WGS) entry which is preliminary data.</text>
</comment>
<dbReference type="Proteomes" id="UP000552954">
    <property type="component" value="Unassembled WGS sequence"/>
</dbReference>
<evidence type="ECO:0000256" key="1">
    <source>
        <dbReference type="ARBA" id="ARBA00001947"/>
    </source>
</evidence>
<name>A0A849KLG2_9BURK</name>
<dbReference type="InterPro" id="IPR013154">
    <property type="entry name" value="ADH-like_N"/>
</dbReference>